<proteinExistence type="predicted"/>
<keyword evidence="1" id="KW-0812">Transmembrane</keyword>
<feature type="transmembrane region" description="Helical" evidence="1">
    <location>
        <begin position="25"/>
        <end position="51"/>
    </location>
</feature>
<protein>
    <submittedName>
        <fullName evidence="2">Uncharacterized protein</fullName>
    </submittedName>
</protein>
<accession>A0A8S5REV9</accession>
<name>A0A8S5REV9_9VIRU</name>
<reference evidence="2" key="1">
    <citation type="journal article" date="2021" name="Proc. Natl. Acad. Sci. U.S.A.">
        <title>A Catalog of Tens of Thousands of Viruses from Human Metagenomes Reveals Hidden Associations with Chronic Diseases.</title>
        <authorList>
            <person name="Tisza M.J."/>
            <person name="Buck C.B."/>
        </authorList>
    </citation>
    <scope>NUCLEOTIDE SEQUENCE</scope>
    <source>
        <strain evidence="2">CtkyY8</strain>
    </source>
</reference>
<feature type="transmembrane region" description="Helical" evidence="1">
    <location>
        <begin position="63"/>
        <end position="82"/>
    </location>
</feature>
<organism evidence="2">
    <name type="scientific">virus sp. ctkyY8</name>
    <dbReference type="NCBI Taxonomy" id="2827995"/>
    <lineage>
        <taxon>Viruses</taxon>
    </lineage>
</organism>
<dbReference type="EMBL" id="BK059095">
    <property type="protein sequence ID" value="DAE29605.1"/>
    <property type="molecule type" value="Genomic_DNA"/>
</dbReference>
<sequence>MKKFYNSIFEVFIRNKREIFNSYRIFLFFNFFGFCFSITIYFSIIRIFSIIYQVDFLSVRKPLSAEINFWVGIQSLIFNFWVNI</sequence>
<keyword evidence="1" id="KW-0472">Membrane</keyword>
<evidence type="ECO:0000256" key="1">
    <source>
        <dbReference type="SAM" id="Phobius"/>
    </source>
</evidence>
<evidence type="ECO:0000313" key="2">
    <source>
        <dbReference type="EMBL" id="DAE29605.1"/>
    </source>
</evidence>
<keyword evidence="1" id="KW-1133">Transmembrane helix</keyword>